<protein>
    <submittedName>
        <fullName evidence="1">FXSXX-COOH protein</fullName>
    </submittedName>
</protein>
<reference evidence="1 2" key="1">
    <citation type="submission" date="2018-11" db="EMBL/GenBank/DDBJ databases">
        <title>Sequencing the genomes of 1000 actinobacteria strains.</title>
        <authorList>
            <person name="Klenk H.-P."/>
        </authorList>
    </citation>
    <scope>NUCLEOTIDE SEQUENCE [LARGE SCALE GENOMIC DNA]</scope>
    <source>
        <strain evidence="1 2">DSM 44254</strain>
    </source>
</reference>
<gene>
    <name evidence="1" type="ORF">EDD29_8364</name>
</gene>
<dbReference type="RefSeq" id="WP_170201770.1">
    <property type="nucleotide sequence ID" value="NZ_RJKE01000001.1"/>
</dbReference>
<dbReference type="Proteomes" id="UP000272400">
    <property type="component" value="Unassembled WGS sequence"/>
</dbReference>
<organism evidence="1 2">
    <name type="scientific">Actinocorallia herbida</name>
    <dbReference type="NCBI Taxonomy" id="58109"/>
    <lineage>
        <taxon>Bacteria</taxon>
        <taxon>Bacillati</taxon>
        <taxon>Actinomycetota</taxon>
        <taxon>Actinomycetes</taxon>
        <taxon>Streptosporangiales</taxon>
        <taxon>Thermomonosporaceae</taxon>
        <taxon>Actinocorallia</taxon>
    </lineage>
</organism>
<name>A0A3N1DAS7_9ACTN</name>
<dbReference type="AlphaFoldDB" id="A0A3N1DAS7"/>
<comment type="caution">
    <text evidence="1">The sequence shown here is derived from an EMBL/GenBank/DDBJ whole genome shotgun (WGS) entry which is preliminary data.</text>
</comment>
<evidence type="ECO:0000313" key="1">
    <source>
        <dbReference type="EMBL" id="ROO90631.1"/>
    </source>
</evidence>
<accession>A0A3N1DAS7</accession>
<evidence type="ECO:0000313" key="2">
    <source>
        <dbReference type="Proteomes" id="UP000272400"/>
    </source>
</evidence>
<proteinExistence type="predicted"/>
<sequence>MEDHARGDLVDVSGLSLPDLDSLDRSSLWHVLTEILGPAEPDAGDTVAAFNASLPPVR</sequence>
<keyword evidence="2" id="KW-1185">Reference proteome</keyword>
<dbReference type="EMBL" id="RJKE01000001">
    <property type="protein sequence ID" value="ROO90631.1"/>
    <property type="molecule type" value="Genomic_DNA"/>
</dbReference>